<reference evidence="1 2" key="1">
    <citation type="journal article" date="2013" name="Front. Microbiol.">
        <title>Comparative genomic analyses of the cyanobacterium, Lyngbya aestuarii BL J, a powerful hydrogen producer.</title>
        <authorList>
            <person name="Kothari A."/>
            <person name="Vaughn M."/>
            <person name="Garcia-Pichel F."/>
        </authorList>
    </citation>
    <scope>NUCLEOTIDE SEQUENCE [LARGE SCALE GENOMIC DNA]</scope>
    <source>
        <strain evidence="1 2">BL J</strain>
    </source>
</reference>
<proteinExistence type="predicted"/>
<dbReference type="EMBL" id="AUZM01000115">
    <property type="protein sequence ID" value="ERT04180.1"/>
    <property type="molecule type" value="Genomic_DNA"/>
</dbReference>
<comment type="caution">
    <text evidence="1">The sequence shown here is derived from an EMBL/GenBank/DDBJ whole genome shotgun (WGS) entry which is preliminary data.</text>
</comment>
<protein>
    <submittedName>
        <fullName evidence="1">Uncharacterized protein</fullName>
    </submittedName>
</protein>
<dbReference type="AlphaFoldDB" id="U7QAV9"/>
<evidence type="ECO:0000313" key="2">
    <source>
        <dbReference type="Proteomes" id="UP000017127"/>
    </source>
</evidence>
<gene>
    <name evidence="1" type="ORF">M595_5873</name>
</gene>
<name>U7QAV9_9CYAN</name>
<evidence type="ECO:0000313" key="1">
    <source>
        <dbReference type="EMBL" id="ERT04180.1"/>
    </source>
</evidence>
<dbReference type="Proteomes" id="UP000017127">
    <property type="component" value="Unassembled WGS sequence"/>
</dbReference>
<accession>U7QAV9</accession>
<organism evidence="1 2">
    <name type="scientific">Lyngbya aestuarii BL J</name>
    <dbReference type="NCBI Taxonomy" id="1348334"/>
    <lineage>
        <taxon>Bacteria</taxon>
        <taxon>Bacillati</taxon>
        <taxon>Cyanobacteriota</taxon>
        <taxon>Cyanophyceae</taxon>
        <taxon>Oscillatoriophycideae</taxon>
        <taxon>Oscillatoriales</taxon>
        <taxon>Microcoleaceae</taxon>
        <taxon>Lyngbya</taxon>
    </lineage>
</organism>
<sequence length="56" mass="6208">MTRSISTCCYWGLINHPHFTPDSIYSCIFLPVSGLSSMTKSAAMAGNWRLLSFFGC</sequence>
<keyword evidence="2" id="KW-1185">Reference proteome</keyword>